<name>A0ABQ3UT50_9CHLR</name>
<keyword evidence="4" id="KW-0503">Monooxygenase</keyword>
<dbReference type="InterPro" id="IPR036661">
    <property type="entry name" value="Luciferase-like_sf"/>
</dbReference>
<dbReference type="Gene3D" id="3.20.20.30">
    <property type="entry name" value="Luciferase-like domain"/>
    <property type="match status" value="1"/>
</dbReference>
<evidence type="ECO:0000256" key="1">
    <source>
        <dbReference type="ARBA" id="ARBA00022630"/>
    </source>
</evidence>
<dbReference type="InterPro" id="IPR050172">
    <property type="entry name" value="SsuD_RutA_monooxygenase"/>
</dbReference>
<evidence type="ECO:0000313" key="6">
    <source>
        <dbReference type="EMBL" id="GHO55893.1"/>
    </source>
</evidence>
<evidence type="ECO:0000259" key="5">
    <source>
        <dbReference type="Pfam" id="PF00296"/>
    </source>
</evidence>
<keyword evidence="1" id="KW-0285">Flavoprotein</keyword>
<dbReference type="PANTHER" id="PTHR42847:SF4">
    <property type="entry name" value="ALKANESULFONATE MONOOXYGENASE-RELATED"/>
    <property type="match status" value="1"/>
</dbReference>
<dbReference type="InterPro" id="IPR011251">
    <property type="entry name" value="Luciferase-like_dom"/>
</dbReference>
<reference evidence="6 7" key="1">
    <citation type="journal article" date="2021" name="Int. J. Syst. Evol. Microbiol.">
        <title>Reticulibacter mediterranei gen. nov., sp. nov., within the new family Reticulibacteraceae fam. nov., and Ktedonospora formicarum gen. nov., sp. nov., Ktedonobacter robiniae sp. nov., Dictyobacter formicarum sp. nov. and Dictyobacter arantiisoli sp. nov., belonging to the class Ktedonobacteria.</title>
        <authorList>
            <person name="Yabe S."/>
            <person name="Zheng Y."/>
            <person name="Wang C.M."/>
            <person name="Sakai Y."/>
            <person name="Abe K."/>
            <person name="Yokota A."/>
            <person name="Donadio S."/>
            <person name="Cavaletti L."/>
            <person name="Monciardini P."/>
        </authorList>
    </citation>
    <scope>NUCLEOTIDE SEQUENCE [LARGE SCALE GENOMIC DNA]</scope>
    <source>
        <strain evidence="6 7">SOSP1-30</strain>
    </source>
</reference>
<protein>
    <submittedName>
        <fullName evidence="6">Luciferase-like protein</fullName>
    </submittedName>
</protein>
<dbReference type="PANTHER" id="PTHR42847">
    <property type="entry name" value="ALKANESULFONATE MONOOXYGENASE"/>
    <property type="match status" value="1"/>
</dbReference>
<organism evidence="6 7">
    <name type="scientific">Ktedonobacter robiniae</name>
    <dbReference type="NCBI Taxonomy" id="2778365"/>
    <lineage>
        <taxon>Bacteria</taxon>
        <taxon>Bacillati</taxon>
        <taxon>Chloroflexota</taxon>
        <taxon>Ktedonobacteria</taxon>
        <taxon>Ktedonobacterales</taxon>
        <taxon>Ktedonobacteraceae</taxon>
        <taxon>Ktedonobacter</taxon>
    </lineage>
</organism>
<keyword evidence="7" id="KW-1185">Reference proteome</keyword>
<comment type="caution">
    <text evidence="6">The sequence shown here is derived from an EMBL/GenBank/DDBJ whole genome shotgun (WGS) entry which is preliminary data.</text>
</comment>
<dbReference type="Proteomes" id="UP000654345">
    <property type="component" value="Unassembled WGS sequence"/>
</dbReference>
<evidence type="ECO:0000313" key="7">
    <source>
        <dbReference type="Proteomes" id="UP000654345"/>
    </source>
</evidence>
<evidence type="ECO:0000256" key="2">
    <source>
        <dbReference type="ARBA" id="ARBA00022643"/>
    </source>
</evidence>
<dbReference type="Pfam" id="PF00296">
    <property type="entry name" value="Bac_luciferase"/>
    <property type="match status" value="1"/>
</dbReference>
<dbReference type="EMBL" id="BNJG01000002">
    <property type="protein sequence ID" value="GHO55893.1"/>
    <property type="molecule type" value="Genomic_DNA"/>
</dbReference>
<evidence type="ECO:0000256" key="3">
    <source>
        <dbReference type="ARBA" id="ARBA00023002"/>
    </source>
</evidence>
<feature type="domain" description="Luciferase-like" evidence="5">
    <location>
        <begin position="66"/>
        <end position="317"/>
    </location>
</feature>
<accession>A0ABQ3UT50</accession>
<keyword evidence="2" id="KW-0288">FMN</keyword>
<gene>
    <name evidence="6" type="ORF">KSB_43680</name>
</gene>
<dbReference type="SUPFAM" id="SSF51679">
    <property type="entry name" value="Bacterial luciferase-like"/>
    <property type="match status" value="1"/>
</dbReference>
<evidence type="ECO:0000256" key="4">
    <source>
        <dbReference type="ARBA" id="ARBA00023033"/>
    </source>
</evidence>
<sequence length="355" mass="40300">MSIGKWWSFRHQHLPKAKWEIARGGMQGILEDALHPSPGFCCMLWQFDTDNSTFSLKRAGRKQLHMRFGLALPNVGRYSDIATLVDLALLAERDGWDGIFLWDTLHYQADSQEVCDPWIALTALALNTERIHIGTMVTALTRRRPWKVARETATLDRLSGGRLILGVGAGDEGDKGFTHFGEEQDSRTRAKLLDESLDILNGLWSGEPFSYSGEHYQVQEITFLPTPLQQPRIPVWIAGTWPRKGPMLRAARWDGVNAFAQREDGTLGEILPEEVVQLRAFMDEHRESDLPLDIVVSSNVFAAYDDEDAQALLIDYKDAGVSWCLQSVWPETDPEDVRTGLQRGRDTWYKYALRE</sequence>
<keyword evidence="3" id="KW-0560">Oxidoreductase</keyword>
<proteinExistence type="predicted"/>